<dbReference type="GO" id="GO:0009055">
    <property type="term" value="F:electron transfer activity"/>
    <property type="evidence" value="ECO:0007669"/>
    <property type="project" value="InterPro"/>
</dbReference>
<gene>
    <name evidence="4" type="ORF">EII40_06660</name>
</gene>
<proteinExistence type="predicted"/>
<feature type="domain" description="Flavodoxin-like" evidence="3">
    <location>
        <begin position="33"/>
        <end position="89"/>
    </location>
</feature>
<dbReference type="EMBL" id="RQYS01000025">
    <property type="protein sequence ID" value="RRD60893.1"/>
    <property type="molecule type" value="Genomic_DNA"/>
</dbReference>
<feature type="signal peptide" evidence="2">
    <location>
        <begin position="1"/>
        <end position="20"/>
    </location>
</feature>
<dbReference type="InterPro" id="IPR008254">
    <property type="entry name" value="Flavodoxin/NO_synth"/>
</dbReference>
<comment type="caution">
    <text evidence="4">The sequence shown here is derived from an EMBL/GenBank/DDBJ whole genome shotgun (WGS) entry which is preliminary data.</text>
</comment>
<comment type="cofactor">
    <cofactor evidence="1">
        <name>FMN</name>
        <dbReference type="ChEBI" id="CHEBI:58210"/>
    </cofactor>
</comment>
<dbReference type="Proteomes" id="UP000278609">
    <property type="component" value="Unassembled WGS sequence"/>
</dbReference>
<dbReference type="Gene3D" id="3.40.50.360">
    <property type="match status" value="1"/>
</dbReference>
<feature type="chain" id="PRO_5018218464" evidence="2">
    <location>
        <begin position="21"/>
        <end position="89"/>
    </location>
</feature>
<dbReference type="SUPFAM" id="SSF52218">
    <property type="entry name" value="Flavoproteins"/>
    <property type="match status" value="1"/>
</dbReference>
<feature type="non-terminal residue" evidence="4">
    <location>
        <position position="89"/>
    </location>
</feature>
<evidence type="ECO:0000313" key="5">
    <source>
        <dbReference type="Proteomes" id="UP000278609"/>
    </source>
</evidence>
<dbReference type="PROSITE" id="PS00201">
    <property type="entry name" value="FLAVODOXIN"/>
    <property type="match status" value="1"/>
</dbReference>
<dbReference type="AlphaFoldDB" id="A0A3P1XVF4"/>
<keyword evidence="2" id="KW-0732">Signal</keyword>
<dbReference type="RefSeq" id="WP_317615519.1">
    <property type="nucleotide sequence ID" value="NZ_RQYS01000025.1"/>
</dbReference>
<evidence type="ECO:0000256" key="2">
    <source>
        <dbReference type="SAM" id="SignalP"/>
    </source>
</evidence>
<accession>A0A3P1XVF4</accession>
<dbReference type="InterPro" id="IPR001226">
    <property type="entry name" value="Flavodoxin_CS"/>
</dbReference>
<dbReference type="GO" id="GO:0010181">
    <property type="term" value="F:FMN binding"/>
    <property type="evidence" value="ECO:0007669"/>
    <property type="project" value="InterPro"/>
</dbReference>
<protein>
    <submittedName>
        <fullName evidence="4">Flavodoxin</fullName>
    </submittedName>
</protein>
<reference evidence="4 5" key="1">
    <citation type="submission" date="2018-11" db="EMBL/GenBank/DDBJ databases">
        <title>Genomes From Bacteria Associated with the Canine Oral Cavity: a Test Case for Automated Genome-Based Taxonomic Assignment.</title>
        <authorList>
            <person name="Coil D.A."/>
            <person name="Jospin G."/>
            <person name="Darling A.E."/>
            <person name="Wallis C."/>
            <person name="Davis I.J."/>
            <person name="Harris S."/>
            <person name="Eisen J.A."/>
            <person name="Holcombe L.J."/>
            <person name="O'Flynn C."/>
        </authorList>
    </citation>
    <scope>NUCLEOTIDE SEQUENCE [LARGE SCALE GENOMIC DNA]</scope>
    <source>
        <strain evidence="4 5">OH2617_COT-023</strain>
    </source>
</reference>
<sequence length="89" mass="9818">MKRMIIAALSIVLFGSNAYTQETRKQEALFNKALVVYFSATGTTAGVAKKIAKVTGGELYEIVPQTPYTSDDLDWRNKQSRSSLEMGNP</sequence>
<name>A0A3P1XVF4_TANFO</name>
<dbReference type="PROSITE" id="PS50902">
    <property type="entry name" value="FLAVODOXIN_LIKE"/>
    <property type="match status" value="1"/>
</dbReference>
<organism evidence="4 5">
    <name type="scientific">Tannerella forsythia</name>
    <name type="common">Bacteroides forsythus</name>
    <dbReference type="NCBI Taxonomy" id="28112"/>
    <lineage>
        <taxon>Bacteria</taxon>
        <taxon>Pseudomonadati</taxon>
        <taxon>Bacteroidota</taxon>
        <taxon>Bacteroidia</taxon>
        <taxon>Bacteroidales</taxon>
        <taxon>Tannerellaceae</taxon>
        <taxon>Tannerella</taxon>
    </lineage>
</organism>
<dbReference type="Pfam" id="PF12682">
    <property type="entry name" value="Flavodoxin_4"/>
    <property type="match status" value="1"/>
</dbReference>
<evidence type="ECO:0000256" key="1">
    <source>
        <dbReference type="ARBA" id="ARBA00001917"/>
    </source>
</evidence>
<evidence type="ECO:0000313" key="4">
    <source>
        <dbReference type="EMBL" id="RRD60893.1"/>
    </source>
</evidence>
<dbReference type="InterPro" id="IPR029039">
    <property type="entry name" value="Flavoprotein-like_sf"/>
</dbReference>
<evidence type="ECO:0000259" key="3">
    <source>
        <dbReference type="PROSITE" id="PS50902"/>
    </source>
</evidence>